<feature type="transmembrane region" description="Helical" evidence="1">
    <location>
        <begin position="122"/>
        <end position="145"/>
    </location>
</feature>
<dbReference type="SUPFAM" id="SSF81442">
    <property type="entry name" value="Cytochrome c oxidase subunit I-like"/>
    <property type="match status" value="1"/>
</dbReference>
<feature type="transmembrane region" description="Helical" evidence="1">
    <location>
        <begin position="403"/>
        <end position="421"/>
    </location>
</feature>
<dbReference type="EMBL" id="JACPSX010000246">
    <property type="protein sequence ID" value="MBI3015928.1"/>
    <property type="molecule type" value="Genomic_DNA"/>
</dbReference>
<feature type="transmembrane region" description="Helical" evidence="1">
    <location>
        <begin position="323"/>
        <end position="343"/>
    </location>
</feature>
<dbReference type="InterPro" id="IPR036927">
    <property type="entry name" value="Cyt_c_oxase-like_su1_sf"/>
</dbReference>
<feature type="transmembrane region" description="Helical" evidence="1">
    <location>
        <begin position="26"/>
        <end position="45"/>
    </location>
</feature>
<comment type="caution">
    <text evidence="2">The sequence shown here is derived from an EMBL/GenBank/DDBJ whole genome shotgun (WGS) entry which is preliminary data.</text>
</comment>
<feature type="transmembrane region" description="Helical" evidence="1">
    <location>
        <begin position="97"/>
        <end position="116"/>
    </location>
</feature>
<keyword evidence="1" id="KW-1133">Transmembrane helix</keyword>
<keyword evidence="1" id="KW-0812">Transmembrane</keyword>
<keyword evidence="1" id="KW-0472">Membrane</keyword>
<sequence length="426" mass="45924">MNGVMTKTTAAPTIAKEGGLNLPFRYFWAASGSFLLLMALLPIAAASLDSGVLHPRFLALAHLAVLGWATMVAMGALFQLVPVVLEVTLWSDLLGRWQFWFYTIGVLGLAGSFWHGRLGDGVPFFGLLVAVGIVLFLINVAFTLARVKKIDMTGIHILAAFLWFTLTALSGLALAVNFRTGFLSEAVLATLRGHLYLGLWGWLSLLIIGVSYKLFPMFTLAHGYSLRAAKVAFSLGNMGLLGLLLGDWVLGSPPAWNRAASLLIVLAVFSYGKQVIAMSRARLRPFGVPMKYALTAVFYLHVAALLGVLRMLGLGASSEGFDFGLGALVILGWISLSIVGYLYKIFPHLVWLKKYGDKVGLEPVPAMDSMVDERLPRAGFFLFNAGIPALTLGFMLLNPVLVRLAGLVLLAAVGVLAVAMTQARRA</sequence>
<evidence type="ECO:0000313" key="3">
    <source>
        <dbReference type="Proteomes" id="UP000741360"/>
    </source>
</evidence>
<feature type="transmembrane region" description="Helical" evidence="1">
    <location>
        <begin position="227"/>
        <end position="249"/>
    </location>
</feature>
<accession>A0A932GRA4</accession>
<dbReference type="Gene3D" id="1.20.210.10">
    <property type="entry name" value="Cytochrome c oxidase-like, subunit I domain"/>
    <property type="match status" value="2"/>
</dbReference>
<evidence type="ECO:0000256" key="1">
    <source>
        <dbReference type="SAM" id="Phobius"/>
    </source>
</evidence>
<feature type="transmembrane region" description="Helical" evidence="1">
    <location>
        <begin position="255"/>
        <end position="272"/>
    </location>
</feature>
<reference evidence="2" key="1">
    <citation type="submission" date="2020-07" db="EMBL/GenBank/DDBJ databases">
        <title>Huge and variable diversity of episymbiotic CPR bacteria and DPANN archaea in groundwater ecosystems.</title>
        <authorList>
            <person name="He C.Y."/>
            <person name="Keren R."/>
            <person name="Whittaker M."/>
            <person name="Farag I.F."/>
            <person name="Doudna J."/>
            <person name="Cate J.H.D."/>
            <person name="Banfield J.F."/>
        </authorList>
    </citation>
    <scope>NUCLEOTIDE SEQUENCE</scope>
    <source>
        <strain evidence="2">NC_groundwater_717_Ag_S-0.2um_59_8</strain>
    </source>
</reference>
<feature type="transmembrane region" description="Helical" evidence="1">
    <location>
        <begin position="378"/>
        <end position="397"/>
    </location>
</feature>
<proteinExistence type="predicted"/>
<evidence type="ECO:0000313" key="2">
    <source>
        <dbReference type="EMBL" id="MBI3015928.1"/>
    </source>
</evidence>
<dbReference type="Proteomes" id="UP000741360">
    <property type="component" value="Unassembled WGS sequence"/>
</dbReference>
<protein>
    <submittedName>
        <fullName evidence="2">Uncharacterized protein</fullName>
    </submittedName>
</protein>
<organism evidence="2 3">
    <name type="scientific">Tectimicrobiota bacterium</name>
    <dbReference type="NCBI Taxonomy" id="2528274"/>
    <lineage>
        <taxon>Bacteria</taxon>
        <taxon>Pseudomonadati</taxon>
        <taxon>Nitrospinota/Tectimicrobiota group</taxon>
        <taxon>Candidatus Tectimicrobiota</taxon>
    </lineage>
</organism>
<feature type="transmembrane region" description="Helical" evidence="1">
    <location>
        <begin position="292"/>
        <end position="311"/>
    </location>
</feature>
<dbReference type="AlphaFoldDB" id="A0A932GRA4"/>
<feature type="transmembrane region" description="Helical" evidence="1">
    <location>
        <begin position="157"/>
        <end position="176"/>
    </location>
</feature>
<feature type="transmembrane region" description="Helical" evidence="1">
    <location>
        <begin position="57"/>
        <end position="85"/>
    </location>
</feature>
<feature type="transmembrane region" description="Helical" evidence="1">
    <location>
        <begin position="196"/>
        <end position="215"/>
    </location>
</feature>
<gene>
    <name evidence="2" type="ORF">HYY65_12925</name>
</gene>
<name>A0A932GRA4_UNCTE</name>